<keyword evidence="4" id="KW-1185">Reference proteome</keyword>
<feature type="domain" description="CARDB" evidence="2">
    <location>
        <begin position="168"/>
        <end position="241"/>
    </location>
</feature>
<reference evidence="3 4" key="1">
    <citation type="submission" date="2016-10" db="EMBL/GenBank/DDBJ databases">
        <authorList>
            <person name="de Groot N.N."/>
        </authorList>
    </citation>
    <scope>NUCLEOTIDE SEQUENCE [LARGE SCALE GENOMIC DNA]</scope>
    <source>
        <strain evidence="3 4">CGMCC 1.10457</strain>
    </source>
</reference>
<sequence>MSALRFELDPPPGQRGDVDGSSRRRIHVSGRVLLIAAVVLICSTPAVGALPAADHAVPGEIGSDEPNSQLATSGPVFAQSGSSQNESGTATDTVSATTTTAATTSTETETSARASTESPSDTETSEPTATSTESSTATDSPTATATTTSSTATAGTAGTSSSTTESAFEISEVSAPAAVRAGDDVTVTATVTNAGTADATARVNYSLAGRTATSERLSLDAGESTRVTFTGSTAELDPGTYVHGVRNATGAGVAQRLRVTPDVDLTVQQMTAPTEISRGDPYVVLGTVDNPAESAITRNVSYAFDGVAIATKRVTVAGGESERVAFEIRPDGLERAAGAIANGSTHTHAVVADGGSRDGGEVLVRRGAGADPSALAVQQFRASDDLRPDETMTVNVSVLNVADAAFEGQLAYRVNGSAVDTAWVRVPVDERRTVTFTVPHDALDRRDVLATPGETDHGVWVGETALQSRPLTVHGPFETETATDAATFTDSDSRTNGARGDGDGSSSGQTETESCQRGILTPCGGTGLDETTLTLIGIATSILGILYEMTSG</sequence>
<dbReference type="InterPro" id="IPR013783">
    <property type="entry name" value="Ig-like_fold"/>
</dbReference>
<feature type="region of interest" description="Disordered" evidence="1">
    <location>
        <begin position="58"/>
        <end position="168"/>
    </location>
</feature>
<dbReference type="InterPro" id="IPR011635">
    <property type="entry name" value="CARDB"/>
</dbReference>
<feature type="region of interest" description="Disordered" evidence="1">
    <location>
        <begin position="1"/>
        <end position="22"/>
    </location>
</feature>
<dbReference type="Pfam" id="PF07705">
    <property type="entry name" value="CARDB"/>
    <property type="match status" value="1"/>
</dbReference>
<dbReference type="OrthoDB" id="307774at2157"/>
<gene>
    <name evidence="3" type="ORF">SAMN05216559_1432</name>
</gene>
<accession>A0A1I6KSM7</accession>
<dbReference type="EMBL" id="FOZK01000001">
    <property type="protein sequence ID" value="SFR94038.1"/>
    <property type="molecule type" value="Genomic_DNA"/>
</dbReference>
<dbReference type="Gene3D" id="2.60.40.10">
    <property type="entry name" value="Immunoglobulins"/>
    <property type="match status" value="2"/>
</dbReference>
<evidence type="ECO:0000256" key="1">
    <source>
        <dbReference type="SAM" id="MobiDB-lite"/>
    </source>
</evidence>
<feature type="region of interest" description="Disordered" evidence="1">
    <location>
        <begin position="471"/>
        <end position="518"/>
    </location>
</feature>
<proteinExistence type="predicted"/>
<organism evidence="3 4">
    <name type="scientific">Halomicrobium zhouii</name>
    <dbReference type="NCBI Taxonomy" id="767519"/>
    <lineage>
        <taxon>Archaea</taxon>
        <taxon>Methanobacteriati</taxon>
        <taxon>Methanobacteriota</taxon>
        <taxon>Stenosarchaea group</taxon>
        <taxon>Halobacteria</taxon>
        <taxon>Halobacteriales</taxon>
        <taxon>Haloarculaceae</taxon>
        <taxon>Halomicrobium</taxon>
    </lineage>
</organism>
<name>A0A1I6KSM7_9EURY</name>
<dbReference type="AlphaFoldDB" id="A0A1I6KSM7"/>
<feature type="compositionally biased region" description="Low complexity" evidence="1">
    <location>
        <begin position="87"/>
        <end position="167"/>
    </location>
</feature>
<evidence type="ECO:0000259" key="2">
    <source>
        <dbReference type="Pfam" id="PF07705"/>
    </source>
</evidence>
<evidence type="ECO:0000313" key="4">
    <source>
        <dbReference type="Proteomes" id="UP000199062"/>
    </source>
</evidence>
<evidence type="ECO:0000313" key="3">
    <source>
        <dbReference type="EMBL" id="SFR94038.1"/>
    </source>
</evidence>
<protein>
    <submittedName>
        <fullName evidence="3">CARDB protein</fullName>
    </submittedName>
</protein>
<dbReference type="STRING" id="767519.SAMN05216559_1432"/>
<dbReference type="RefSeq" id="WP_089815227.1">
    <property type="nucleotide sequence ID" value="NZ_FOZK01000001.1"/>
</dbReference>
<feature type="compositionally biased region" description="Low complexity" evidence="1">
    <location>
        <begin position="478"/>
        <end position="490"/>
    </location>
</feature>
<dbReference type="Proteomes" id="UP000199062">
    <property type="component" value="Unassembled WGS sequence"/>
</dbReference>